<proteinExistence type="predicted"/>
<dbReference type="Proteomes" id="UP001163046">
    <property type="component" value="Unassembled WGS sequence"/>
</dbReference>
<feature type="compositionally biased region" description="Basic and acidic residues" evidence="1">
    <location>
        <begin position="271"/>
        <end position="286"/>
    </location>
</feature>
<evidence type="ECO:0000256" key="1">
    <source>
        <dbReference type="SAM" id="MobiDB-lite"/>
    </source>
</evidence>
<reference evidence="2" key="1">
    <citation type="submission" date="2023-01" db="EMBL/GenBank/DDBJ databases">
        <title>Genome assembly of the deep-sea coral Lophelia pertusa.</title>
        <authorList>
            <person name="Herrera S."/>
            <person name="Cordes E."/>
        </authorList>
    </citation>
    <scope>NUCLEOTIDE SEQUENCE</scope>
    <source>
        <strain evidence="2">USNM1676648</strain>
        <tissue evidence="2">Polyp</tissue>
    </source>
</reference>
<comment type="caution">
    <text evidence="2">The sequence shown here is derived from an EMBL/GenBank/DDBJ whole genome shotgun (WGS) entry which is preliminary data.</text>
</comment>
<sequence length="308" mass="34028">MGSAPAIQHVIVPANIGLGFCDCFGCGVTPFREQHCILSAVHLFDPYLSPLSNSPPSAGQFQDLLPVSPITSATVISIDSLPSVTPATCVSVESLPSADLYVPPPIPSSSTCVTPPSACRALTISHIDPFCRLSTSMGLEESETGALILGTGALQKGSVAREERWETITEKLNQVKTPSFHLKEKRAVRDRWLLFQKKFNAKMHTEEEASGISVEEMSVMDVLLEELVEKEESMSKAEEAQSKQQKEEKTKAEDIRQKASARYSEKKKRKNGDDCEEKPKHREVHAQNHWLNSCKKKPRMSENYTNSS</sequence>
<protein>
    <submittedName>
        <fullName evidence="2">Uncharacterized protein</fullName>
    </submittedName>
</protein>
<evidence type="ECO:0000313" key="2">
    <source>
        <dbReference type="EMBL" id="KAJ7331116.1"/>
    </source>
</evidence>
<dbReference type="EMBL" id="MU827790">
    <property type="protein sequence ID" value="KAJ7331116.1"/>
    <property type="molecule type" value="Genomic_DNA"/>
</dbReference>
<evidence type="ECO:0000313" key="3">
    <source>
        <dbReference type="Proteomes" id="UP001163046"/>
    </source>
</evidence>
<feature type="compositionally biased region" description="Basic and acidic residues" evidence="1">
    <location>
        <begin position="232"/>
        <end position="257"/>
    </location>
</feature>
<dbReference type="OrthoDB" id="5988341at2759"/>
<dbReference type="AlphaFoldDB" id="A0A9W9YEF6"/>
<feature type="region of interest" description="Disordered" evidence="1">
    <location>
        <begin position="232"/>
        <end position="308"/>
    </location>
</feature>
<organism evidence="2 3">
    <name type="scientific">Desmophyllum pertusum</name>
    <dbReference type="NCBI Taxonomy" id="174260"/>
    <lineage>
        <taxon>Eukaryota</taxon>
        <taxon>Metazoa</taxon>
        <taxon>Cnidaria</taxon>
        <taxon>Anthozoa</taxon>
        <taxon>Hexacorallia</taxon>
        <taxon>Scleractinia</taxon>
        <taxon>Caryophylliina</taxon>
        <taxon>Caryophylliidae</taxon>
        <taxon>Desmophyllum</taxon>
    </lineage>
</organism>
<accession>A0A9W9YEF6</accession>
<keyword evidence="3" id="KW-1185">Reference proteome</keyword>
<gene>
    <name evidence="2" type="ORF">OS493_020818</name>
</gene>
<name>A0A9W9YEF6_9CNID</name>